<feature type="transmembrane region" description="Helical" evidence="1">
    <location>
        <begin position="46"/>
        <end position="69"/>
    </location>
</feature>
<accession>A0ABT9VIK1</accession>
<dbReference type="EMBL" id="JAUSTQ010000018">
    <property type="protein sequence ID" value="MDQ0160794.1"/>
    <property type="molecule type" value="Genomic_DNA"/>
</dbReference>
<reference evidence="2 3" key="1">
    <citation type="submission" date="2023-07" db="EMBL/GenBank/DDBJ databases">
        <title>Genomic Encyclopedia of Type Strains, Phase IV (KMG-IV): sequencing the most valuable type-strain genomes for metagenomic binning, comparative biology and taxonomic classification.</title>
        <authorList>
            <person name="Goeker M."/>
        </authorList>
    </citation>
    <scope>NUCLEOTIDE SEQUENCE [LARGE SCALE GENOMIC DNA]</scope>
    <source>
        <strain evidence="2 3">DSM 16460</strain>
    </source>
</reference>
<keyword evidence="1" id="KW-1133">Transmembrane helix</keyword>
<dbReference type="RefSeq" id="WP_306978296.1">
    <property type="nucleotide sequence ID" value="NZ_JAUSTQ010000018.1"/>
</dbReference>
<organism evidence="2 3">
    <name type="scientific">Alkalibacillus salilacus</name>
    <dbReference type="NCBI Taxonomy" id="284582"/>
    <lineage>
        <taxon>Bacteria</taxon>
        <taxon>Bacillati</taxon>
        <taxon>Bacillota</taxon>
        <taxon>Bacilli</taxon>
        <taxon>Bacillales</taxon>
        <taxon>Bacillaceae</taxon>
        <taxon>Alkalibacillus</taxon>
    </lineage>
</organism>
<evidence type="ECO:0000313" key="3">
    <source>
        <dbReference type="Proteomes" id="UP001224359"/>
    </source>
</evidence>
<dbReference type="Proteomes" id="UP001224359">
    <property type="component" value="Unassembled WGS sequence"/>
</dbReference>
<keyword evidence="1" id="KW-0472">Membrane</keyword>
<evidence type="ECO:0008006" key="4">
    <source>
        <dbReference type="Google" id="ProtNLM"/>
    </source>
</evidence>
<gene>
    <name evidence="2" type="ORF">J2S77_002801</name>
</gene>
<proteinExistence type="predicted"/>
<name>A0ABT9VIK1_9BACI</name>
<sequence>MEKVKKYCHLILALGVVLIVLGLFISQIPPSGGMVERERELMQYTVISWTLGSAGFSFVLLGGIFRLFIRDVDAELRGIKYKLFELEHKK</sequence>
<feature type="transmembrane region" description="Helical" evidence="1">
    <location>
        <begin position="7"/>
        <end position="26"/>
    </location>
</feature>
<evidence type="ECO:0000256" key="1">
    <source>
        <dbReference type="SAM" id="Phobius"/>
    </source>
</evidence>
<keyword evidence="3" id="KW-1185">Reference proteome</keyword>
<protein>
    <recommendedName>
        <fullName evidence="4">CcmD family protein</fullName>
    </recommendedName>
</protein>
<evidence type="ECO:0000313" key="2">
    <source>
        <dbReference type="EMBL" id="MDQ0160794.1"/>
    </source>
</evidence>
<comment type="caution">
    <text evidence="2">The sequence shown here is derived from an EMBL/GenBank/DDBJ whole genome shotgun (WGS) entry which is preliminary data.</text>
</comment>
<keyword evidence="1" id="KW-0812">Transmembrane</keyword>